<dbReference type="EMBL" id="JAAPAO010000556">
    <property type="protein sequence ID" value="KAF4657168.1"/>
    <property type="molecule type" value="Genomic_DNA"/>
</dbReference>
<dbReference type="AlphaFoldDB" id="A0A7J6LD41"/>
<keyword evidence="3" id="KW-1185">Reference proteome</keyword>
<feature type="region of interest" description="Disordered" evidence="1">
    <location>
        <begin position="192"/>
        <end position="237"/>
    </location>
</feature>
<gene>
    <name evidence="2" type="ORF">FOL47_008563</name>
</gene>
<comment type="caution">
    <text evidence="2">The sequence shown here is derived from an EMBL/GenBank/DDBJ whole genome shotgun (WGS) entry which is preliminary data.</text>
</comment>
<dbReference type="Proteomes" id="UP000591131">
    <property type="component" value="Unassembled WGS sequence"/>
</dbReference>
<dbReference type="OrthoDB" id="437636at2759"/>
<sequence length="415" mass="43387">MAKATAYPTTALDYSVVNPLECDCDWFAPYSDRPFPDSFGSLSTDWSGSQQLSCDSPSSSPSTVASDDLISLDSALLVQQLIAASSSADLAAAASVDPYYQQAANSPTRNNALETPIDGIPDDLAFSLPALLDLARAQSPPSDIGFDAFSPLSGVEQQTTGGSSVSPSLTTTTLADGGRVAYVPVYIPPPASSRSDAHSIPAHYSAASESRRQCGRSANVSGEIEAKSPKKSGAPGSVPSLKDVVAEVYNEQPGCVITLRKIQKLGYKASHIIKQHFAKKYGVRVVRLRLVHSRSKGCVERPGQPGPLRPANMGFLVLDKPASVEKILNGVSSKGGIEVINGVDITVLRFVRNPSHKDVSEAPSPAAAAAASTNLYTSYRSDGGSAMAGMWPQSKPASAAASAGSWLSRSQGIVM</sequence>
<protein>
    <submittedName>
        <fullName evidence="2">Uncharacterized protein</fullName>
    </submittedName>
</protein>
<evidence type="ECO:0000313" key="2">
    <source>
        <dbReference type="EMBL" id="KAF4657168.1"/>
    </source>
</evidence>
<name>A0A7J6LD41_PERCH</name>
<reference evidence="2 3" key="1">
    <citation type="submission" date="2020-04" db="EMBL/GenBank/DDBJ databases">
        <title>Perkinsus chesapeaki whole genome sequence.</title>
        <authorList>
            <person name="Bogema D.R."/>
        </authorList>
    </citation>
    <scope>NUCLEOTIDE SEQUENCE [LARGE SCALE GENOMIC DNA]</scope>
    <source>
        <strain evidence="2">ATCC PRA-425</strain>
    </source>
</reference>
<accession>A0A7J6LD41</accession>
<evidence type="ECO:0000256" key="1">
    <source>
        <dbReference type="SAM" id="MobiDB-lite"/>
    </source>
</evidence>
<organism evidence="2 3">
    <name type="scientific">Perkinsus chesapeaki</name>
    <name type="common">Clam parasite</name>
    <name type="synonym">Perkinsus andrewsi</name>
    <dbReference type="NCBI Taxonomy" id="330153"/>
    <lineage>
        <taxon>Eukaryota</taxon>
        <taxon>Sar</taxon>
        <taxon>Alveolata</taxon>
        <taxon>Perkinsozoa</taxon>
        <taxon>Perkinsea</taxon>
        <taxon>Perkinsida</taxon>
        <taxon>Perkinsidae</taxon>
        <taxon>Perkinsus</taxon>
    </lineage>
</organism>
<proteinExistence type="predicted"/>
<evidence type="ECO:0000313" key="3">
    <source>
        <dbReference type="Proteomes" id="UP000591131"/>
    </source>
</evidence>